<organism evidence="1">
    <name type="scientific">Aegilops tauschii</name>
    <name type="common">Tausch's goatgrass</name>
    <name type="synonym">Aegilops squarrosa</name>
    <dbReference type="NCBI Taxonomy" id="37682"/>
    <lineage>
        <taxon>Eukaryota</taxon>
        <taxon>Viridiplantae</taxon>
        <taxon>Streptophyta</taxon>
        <taxon>Embryophyta</taxon>
        <taxon>Tracheophyta</taxon>
        <taxon>Spermatophyta</taxon>
        <taxon>Magnoliopsida</taxon>
        <taxon>Liliopsida</taxon>
        <taxon>Poales</taxon>
        <taxon>Poaceae</taxon>
        <taxon>BOP clade</taxon>
        <taxon>Pooideae</taxon>
        <taxon>Triticodae</taxon>
        <taxon>Triticeae</taxon>
        <taxon>Triticinae</taxon>
        <taxon>Aegilops</taxon>
    </lineage>
</organism>
<dbReference type="EnsemblPlants" id="EMT27998">
    <property type="protein sequence ID" value="EMT27998"/>
    <property type="gene ID" value="F775_43748"/>
</dbReference>
<proteinExistence type="predicted"/>
<protein>
    <submittedName>
        <fullName evidence="1">Uncharacterized protein</fullName>
    </submittedName>
</protein>
<evidence type="ECO:0000313" key="1">
    <source>
        <dbReference type="EnsemblPlants" id="EMT27998"/>
    </source>
</evidence>
<sequence>MELQALGSVTARVRLIGRPSGTLPVRMRQAQLGPRRQPPGGDAPPPLVLLVRKLRHGVKLVMSDAVHDVATPCPSTGAGAARARNTVAAKASALRSIVISIAAYLILVTT</sequence>
<accession>M8C1S5</accession>
<dbReference type="AlphaFoldDB" id="M8C1S5"/>
<name>M8C1S5_AEGTA</name>
<reference evidence="1" key="1">
    <citation type="submission" date="2015-06" db="UniProtKB">
        <authorList>
            <consortium name="EnsemblPlants"/>
        </authorList>
    </citation>
    <scope>IDENTIFICATION</scope>
</reference>